<proteinExistence type="predicted"/>
<comment type="caution">
    <text evidence="1">The sequence shown here is derived from an EMBL/GenBank/DDBJ whole genome shotgun (WGS) entry which is preliminary data.</text>
</comment>
<reference evidence="1" key="1">
    <citation type="journal article" date="2019" name="Sci. Rep.">
        <title>Draft genome of Tanacetum cinerariifolium, the natural source of mosquito coil.</title>
        <authorList>
            <person name="Yamashiro T."/>
            <person name="Shiraishi A."/>
            <person name="Satake H."/>
            <person name="Nakayama K."/>
        </authorList>
    </citation>
    <scope>NUCLEOTIDE SEQUENCE</scope>
</reference>
<name>A0A699LC12_TANCI</name>
<protein>
    <submittedName>
        <fullName evidence="1">Uncharacterized protein</fullName>
    </submittedName>
</protein>
<accession>A0A699LC12</accession>
<feature type="non-terminal residue" evidence="1">
    <location>
        <position position="1"/>
    </location>
</feature>
<dbReference type="AlphaFoldDB" id="A0A699LC12"/>
<gene>
    <name evidence="1" type="ORF">Tci_704497</name>
</gene>
<dbReference type="EMBL" id="BKCJ010602397">
    <property type="protein sequence ID" value="GFB32526.1"/>
    <property type="molecule type" value="Genomic_DNA"/>
</dbReference>
<sequence length="149" mass="17146">KAQRIKPTIYDGIVISNKHVAMPMIDDEETLILEEVSRSEMAEKEKDLEAIKQKNSNKPIDYVKLNIIYEDFGKRFVPQEFLANEAFWYHMLNPSNKSSDALPVKMEVPKELPKVSLVNKSLKKLKLDLANFDKVVKIRTTPNARTEGE</sequence>
<evidence type="ECO:0000313" key="1">
    <source>
        <dbReference type="EMBL" id="GFB32526.1"/>
    </source>
</evidence>
<organism evidence="1">
    <name type="scientific">Tanacetum cinerariifolium</name>
    <name type="common">Dalmatian daisy</name>
    <name type="synonym">Chrysanthemum cinerariifolium</name>
    <dbReference type="NCBI Taxonomy" id="118510"/>
    <lineage>
        <taxon>Eukaryota</taxon>
        <taxon>Viridiplantae</taxon>
        <taxon>Streptophyta</taxon>
        <taxon>Embryophyta</taxon>
        <taxon>Tracheophyta</taxon>
        <taxon>Spermatophyta</taxon>
        <taxon>Magnoliopsida</taxon>
        <taxon>eudicotyledons</taxon>
        <taxon>Gunneridae</taxon>
        <taxon>Pentapetalae</taxon>
        <taxon>asterids</taxon>
        <taxon>campanulids</taxon>
        <taxon>Asterales</taxon>
        <taxon>Asteraceae</taxon>
        <taxon>Asteroideae</taxon>
        <taxon>Anthemideae</taxon>
        <taxon>Anthemidinae</taxon>
        <taxon>Tanacetum</taxon>
    </lineage>
</organism>